<feature type="transmembrane region" description="Helical" evidence="6">
    <location>
        <begin position="544"/>
        <end position="569"/>
    </location>
</feature>
<evidence type="ECO:0000256" key="4">
    <source>
        <dbReference type="ARBA" id="ARBA00023002"/>
    </source>
</evidence>
<evidence type="ECO:0000256" key="5">
    <source>
        <dbReference type="ARBA" id="ARBA00023136"/>
    </source>
</evidence>
<protein>
    <submittedName>
        <fullName evidence="8">Ferric reduction oxidase 2</fullName>
    </submittedName>
</protein>
<dbReference type="InterPro" id="IPR013130">
    <property type="entry name" value="Fe3_Rdtase_TM_dom"/>
</dbReference>
<feature type="transmembrane region" description="Helical" evidence="6">
    <location>
        <begin position="589"/>
        <end position="608"/>
    </location>
</feature>
<dbReference type="SFLD" id="SFLDS00052">
    <property type="entry name" value="Ferric_Reductase_Domain"/>
    <property type="match status" value="1"/>
</dbReference>
<dbReference type="SUPFAM" id="SSF63380">
    <property type="entry name" value="Riboflavin synthase domain-like"/>
    <property type="match status" value="1"/>
</dbReference>
<feature type="transmembrane region" description="Helical" evidence="6">
    <location>
        <begin position="65"/>
        <end position="85"/>
    </location>
</feature>
<dbReference type="EMBL" id="GDJX01011867">
    <property type="protein sequence ID" value="JAT56069.1"/>
    <property type="molecule type" value="Transcribed_RNA"/>
</dbReference>
<feature type="transmembrane region" description="Helical" evidence="6">
    <location>
        <begin position="244"/>
        <end position="263"/>
    </location>
</feature>
<dbReference type="PANTHER" id="PTHR11972:SF41">
    <property type="entry name" value="FERRIC REDUCTION OXIDASE 2"/>
    <property type="match status" value="1"/>
</dbReference>
<accession>A0A1D1YN44</accession>
<dbReference type="InterPro" id="IPR050369">
    <property type="entry name" value="RBOH/FRE"/>
</dbReference>
<evidence type="ECO:0000313" key="8">
    <source>
        <dbReference type="EMBL" id="JAT56069.1"/>
    </source>
</evidence>
<reference evidence="8" key="1">
    <citation type="submission" date="2015-07" db="EMBL/GenBank/DDBJ databases">
        <title>Transcriptome Assembly of Anthurium amnicola.</title>
        <authorList>
            <person name="Suzuki J."/>
        </authorList>
    </citation>
    <scope>NUCLEOTIDE SEQUENCE</scope>
</reference>
<name>A0A1D1YN44_9ARAE</name>
<feature type="transmembrane region" description="Helical" evidence="6">
    <location>
        <begin position="20"/>
        <end position="41"/>
    </location>
</feature>
<feature type="domain" description="FAD-binding FR-type" evidence="7">
    <location>
        <begin position="320"/>
        <end position="425"/>
    </location>
</feature>
<evidence type="ECO:0000259" key="7">
    <source>
        <dbReference type="PROSITE" id="PS51384"/>
    </source>
</evidence>
<dbReference type="CDD" id="cd06186">
    <property type="entry name" value="NOX_Duox_like_FAD_NADP"/>
    <property type="match status" value="1"/>
</dbReference>
<dbReference type="PROSITE" id="PS51384">
    <property type="entry name" value="FAD_FR"/>
    <property type="match status" value="1"/>
</dbReference>
<keyword evidence="3 6" id="KW-1133">Transmembrane helix</keyword>
<dbReference type="Pfam" id="PF08022">
    <property type="entry name" value="FAD_binding_8"/>
    <property type="match status" value="1"/>
</dbReference>
<proteinExistence type="predicted"/>
<dbReference type="SUPFAM" id="SSF52343">
    <property type="entry name" value="Ferredoxin reductase-like, C-terminal NADP-linked domain"/>
    <property type="match status" value="1"/>
</dbReference>
<keyword evidence="2 6" id="KW-0812">Transmembrane</keyword>
<dbReference type="GO" id="GO:0005886">
    <property type="term" value="C:plasma membrane"/>
    <property type="evidence" value="ECO:0007669"/>
    <property type="project" value="TreeGrafter"/>
</dbReference>
<dbReference type="Gene3D" id="3.40.50.80">
    <property type="entry name" value="Nucleotide-binding domain of ferredoxin-NADP reductase (FNR) module"/>
    <property type="match status" value="1"/>
</dbReference>
<dbReference type="Pfam" id="PF08030">
    <property type="entry name" value="NAD_binding_6"/>
    <property type="match status" value="1"/>
</dbReference>
<feature type="transmembrane region" description="Helical" evidence="6">
    <location>
        <begin position="116"/>
        <end position="137"/>
    </location>
</feature>
<dbReference type="AlphaFoldDB" id="A0A1D1YN44"/>
<organism evidence="8">
    <name type="scientific">Anthurium amnicola</name>
    <dbReference type="NCBI Taxonomy" id="1678845"/>
    <lineage>
        <taxon>Eukaryota</taxon>
        <taxon>Viridiplantae</taxon>
        <taxon>Streptophyta</taxon>
        <taxon>Embryophyta</taxon>
        <taxon>Tracheophyta</taxon>
        <taxon>Spermatophyta</taxon>
        <taxon>Magnoliopsida</taxon>
        <taxon>Liliopsida</taxon>
        <taxon>Araceae</taxon>
        <taxon>Pothoideae</taxon>
        <taxon>Potheae</taxon>
        <taxon>Anthurium</taxon>
    </lineage>
</organism>
<evidence type="ECO:0000256" key="2">
    <source>
        <dbReference type="ARBA" id="ARBA00022692"/>
    </source>
</evidence>
<feature type="transmembrane region" description="Helical" evidence="6">
    <location>
        <begin position="283"/>
        <end position="312"/>
    </location>
</feature>
<feature type="transmembrane region" description="Helical" evidence="6">
    <location>
        <begin position="164"/>
        <end position="186"/>
    </location>
</feature>
<dbReference type="GO" id="GO:0000293">
    <property type="term" value="F:ferric-chelate reductase activity"/>
    <property type="evidence" value="ECO:0007669"/>
    <property type="project" value="TreeGrafter"/>
</dbReference>
<dbReference type="InterPro" id="IPR013121">
    <property type="entry name" value="Fe_red_NAD-bd_6"/>
</dbReference>
<dbReference type="InterPro" id="IPR017927">
    <property type="entry name" value="FAD-bd_FR_type"/>
</dbReference>
<dbReference type="PANTHER" id="PTHR11972">
    <property type="entry name" value="NADPH OXIDASE"/>
    <property type="match status" value="1"/>
</dbReference>
<sequence length="712" mass="79329">MGKEVEGKSTQQQLATGIRLLAAVVFLGWLMIWVVSSTNYYSQHWQPKLDADTSSTYFGSQGTNILIYTFPILFISVLGCVYLHLVSSRQHEQSRRAYPRFTFWKRPALVKGPLGIVSWTELAFLLMFLALLVWCFAKYMANSFAEITPQSAAKYGMKVSQLKLAYSAYWLGVTGNIGCAFLFFPVTRGSSLLTLVGLTSEGSIKYHIWLGHTVMVLFTAHGVFYVVFWALTHSLSSMREWAKVGVSNVAGELALLFGIALWATTLQRVRRKLFEVFFYTHQLYALFLLFYLLHVGFSSFCLILPGVYLFLLDRFLRFLQSRQRARLASARLLPGETVELNFSKSTGLEYNPLSIVFINVPAVSKLQWHPFTVSSNSNLEPDRLSIVIKKEGRWSQKLYQLLSSPTPLDRLDVSLEGPYGPASKDFLRYESLVLVSGGSGITPFISIIREFISRTAAGKSPPPPSIRLICSFKTSADLTMLDLLLPISSSAAAISLLRLQVDAFVTREKAPADPDTNKQLLRTVWFKPHPSDQPVSAVLGPRSWLWLGAVMSASFVAFLLLLGVTNRYYIYPIDKNTNDVYSYSSKAMLNLLLICACVAGVATAAFLWNKRAASVDGRQVQNTDAPTPTTSPGSWFYNADRELESVPYESLMQSTKVHFGGRPDLSKMLLELDGSNIGVMVSGPGEMRHAVAKVCSSGLAENLHFESSSFSW</sequence>
<dbReference type="InterPro" id="IPR013112">
    <property type="entry name" value="FAD-bd_8"/>
</dbReference>
<evidence type="ECO:0000256" key="6">
    <source>
        <dbReference type="SAM" id="Phobius"/>
    </source>
</evidence>
<feature type="transmembrane region" description="Helical" evidence="6">
    <location>
        <begin position="206"/>
        <end position="232"/>
    </location>
</feature>
<evidence type="ECO:0000256" key="1">
    <source>
        <dbReference type="ARBA" id="ARBA00004141"/>
    </source>
</evidence>
<dbReference type="InterPro" id="IPR017938">
    <property type="entry name" value="Riboflavin_synthase-like_b-brl"/>
</dbReference>
<comment type="subcellular location">
    <subcellularLocation>
        <location evidence="1">Membrane</location>
        <topology evidence="1">Multi-pass membrane protein</topology>
    </subcellularLocation>
</comment>
<dbReference type="SFLD" id="SFLDG01168">
    <property type="entry name" value="Ferric_reductase_subgroup_(FRE"/>
    <property type="match status" value="1"/>
</dbReference>
<keyword evidence="4" id="KW-0560">Oxidoreductase</keyword>
<dbReference type="Pfam" id="PF01794">
    <property type="entry name" value="Ferric_reduct"/>
    <property type="match status" value="1"/>
</dbReference>
<gene>
    <name evidence="8" type="primary">FRO2_0</name>
    <name evidence="8" type="ORF">g.126833</name>
</gene>
<dbReference type="InterPro" id="IPR039261">
    <property type="entry name" value="FNR_nucleotide-bd"/>
</dbReference>
<keyword evidence="5 6" id="KW-0472">Membrane</keyword>
<evidence type="ECO:0000256" key="3">
    <source>
        <dbReference type="ARBA" id="ARBA00022989"/>
    </source>
</evidence>